<evidence type="ECO:0000256" key="2">
    <source>
        <dbReference type="SAM" id="SignalP"/>
    </source>
</evidence>
<dbReference type="PANTHER" id="PTHR11247">
    <property type="entry name" value="PALMITOYL-PROTEIN THIOESTERASE/DOLICHYLDIPHOSPHATASE 1"/>
    <property type="match status" value="1"/>
</dbReference>
<evidence type="ECO:0000313" key="3">
    <source>
        <dbReference type="EMBL" id="KAG5592808.1"/>
    </source>
</evidence>
<dbReference type="PANTHER" id="PTHR11247:SF8">
    <property type="entry name" value="PALMITOYL-PROTEIN THIOESTERASE 1"/>
    <property type="match status" value="1"/>
</dbReference>
<accession>A0A9J5XZX9</accession>
<dbReference type="InterPro" id="IPR029058">
    <property type="entry name" value="AB_hydrolase_fold"/>
</dbReference>
<dbReference type="GO" id="GO:0016790">
    <property type="term" value="F:thiolester hydrolase activity"/>
    <property type="evidence" value="ECO:0007669"/>
    <property type="project" value="TreeGrafter"/>
</dbReference>
<protein>
    <recommendedName>
        <fullName evidence="5">Palmitoyl-protein thioesterase</fullName>
    </recommendedName>
</protein>
<evidence type="ECO:0000313" key="4">
    <source>
        <dbReference type="Proteomes" id="UP000824120"/>
    </source>
</evidence>
<organism evidence="3 4">
    <name type="scientific">Solanum commersonii</name>
    <name type="common">Commerson's wild potato</name>
    <name type="synonym">Commerson's nightshade</name>
    <dbReference type="NCBI Taxonomy" id="4109"/>
    <lineage>
        <taxon>Eukaryota</taxon>
        <taxon>Viridiplantae</taxon>
        <taxon>Streptophyta</taxon>
        <taxon>Embryophyta</taxon>
        <taxon>Tracheophyta</taxon>
        <taxon>Spermatophyta</taxon>
        <taxon>Magnoliopsida</taxon>
        <taxon>eudicotyledons</taxon>
        <taxon>Gunneridae</taxon>
        <taxon>Pentapetalae</taxon>
        <taxon>asterids</taxon>
        <taxon>lamiids</taxon>
        <taxon>Solanales</taxon>
        <taxon>Solanaceae</taxon>
        <taxon>Solanoideae</taxon>
        <taxon>Solaneae</taxon>
        <taxon>Solanum</taxon>
    </lineage>
</organism>
<keyword evidence="1" id="KW-0378">Hydrolase</keyword>
<comment type="caution">
    <text evidence="3">The sequence shown here is derived from an EMBL/GenBank/DDBJ whole genome shotgun (WGS) entry which is preliminary data.</text>
</comment>
<dbReference type="Gene3D" id="3.40.50.1820">
    <property type="entry name" value="alpha/beta hydrolase"/>
    <property type="match status" value="1"/>
</dbReference>
<keyword evidence="2" id="KW-0732">Signal</keyword>
<sequence length="356" mass="39168">MGHRGFSSSSLVFFILILIGVPISSSVPFIVLHGIGDQCSHRGVKRFTEELSEWSKSEGYCLEIGNGSWDSWFMTLEDQADVVCSKVKKMKELQDGYNIVGLSQGNLIGRAVVEYCEGGPQVKNLISLGGPHAGTASVPLCGSGIFCIIADTLIKSEIYSDFVQAHLAPSGYLKLPNNIPGYMKSCRFLPKLNNEIPSHRNSTYKKRFSSLENLVLIMFEHDTVLIPKETSWFGYYPDGAFEPILPAQKTQLYTEDWIGLKTLDDAGKVKYVKVGGNHLQISSSDMKKHVVPYLAGNASTDGSFVNVEHMASHDLQDDASSIFTFEGSSSYKWPAPVNTFFAELVGLTIDQQSIDA</sequence>
<evidence type="ECO:0008006" key="5">
    <source>
        <dbReference type="Google" id="ProtNLM"/>
    </source>
</evidence>
<feature type="signal peptide" evidence="2">
    <location>
        <begin position="1"/>
        <end position="26"/>
    </location>
</feature>
<dbReference type="Pfam" id="PF02089">
    <property type="entry name" value="Palm_thioest"/>
    <property type="match status" value="1"/>
</dbReference>
<reference evidence="3 4" key="1">
    <citation type="submission" date="2020-09" db="EMBL/GenBank/DDBJ databases">
        <title>De no assembly of potato wild relative species, Solanum commersonii.</title>
        <authorList>
            <person name="Cho K."/>
        </authorList>
    </citation>
    <scope>NUCLEOTIDE SEQUENCE [LARGE SCALE GENOMIC DNA]</scope>
    <source>
        <strain evidence="3">LZ3.2</strain>
        <tissue evidence="3">Leaf</tissue>
    </source>
</reference>
<dbReference type="Proteomes" id="UP000824120">
    <property type="component" value="Chromosome 8"/>
</dbReference>
<keyword evidence="4" id="KW-1185">Reference proteome</keyword>
<gene>
    <name evidence="3" type="ORF">H5410_043322</name>
</gene>
<evidence type="ECO:0000256" key="1">
    <source>
        <dbReference type="ARBA" id="ARBA00022801"/>
    </source>
</evidence>
<proteinExistence type="predicted"/>
<name>A0A9J5XZX9_SOLCO</name>
<dbReference type="SUPFAM" id="SSF53474">
    <property type="entry name" value="alpha/beta-Hydrolases"/>
    <property type="match status" value="1"/>
</dbReference>
<dbReference type="EMBL" id="JACXVP010000008">
    <property type="protein sequence ID" value="KAG5592808.1"/>
    <property type="molecule type" value="Genomic_DNA"/>
</dbReference>
<dbReference type="AlphaFoldDB" id="A0A9J5XZX9"/>
<dbReference type="OrthoDB" id="10263094at2759"/>
<feature type="chain" id="PRO_5039915732" description="Palmitoyl-protein thioesterase" evidence="2">
    <location>
        <begin position="27"/>
        <end position="356"/>
    </location>
</feature>